<proteinExistence type="inferred from homology"/>
<dbReference type="InterPro" id="IPR039565">
    <property type="entry name" value="BamD-like"/>
</dbReference>
<dbReference type="NCBIfam" id="TIGR03302">
    <property type="entry name" value="OM_YfiO"/>
    <property type="match status" value="1"/>
</dbReference>
<organism evidence="8 9">
    <name type="scientific">Lichenibacterium ramalinae</name>
    <dbReference type="NCBI Taxonomy" id="2316527"/>
    <lineage>
        <taxon>Bacteria</taxon>
        <taxon>Pseudomonadati</taxon>
        <taxon>Pseudomonadota</taxon>
        <taxon>Alphaproteobacteria</taxon>
        <taxon>Hyphomicrobiales</taxon>
        <taxon>Lichenihabitantaceae</taxon>
        <taxon>Lichenibacterium</taxon>
    </lineage>
</organism>
<comment type="caution">
    <text evidence="8">The sequence shown here is derived from an EMBL/GenBank/DDBJ whole genome shotgun (WGS) entry which is preliminary data.</text>
</comment>
<gene>
    <name evidence="6" type="primary">bamD</name>
    <name evidence="8" type="ORF">D3272_19495</name>
</gene>
<keyword evidence="2 6" id="KW-0472">Membrane</keyword>
<comment type="subcellular location">
    <subcellularLocation>
        <location evidence="6">Cell outer membrane</location>
    </subcellularLocation>
</comment>
<dbReference type="Pfam" id="PF13525">
    <property type="entry name" value="YfiO"/>
    <property type="match status" value="1"/>
</dbReference>
<dbReference type="EMBL" id="QYBC01000017">
    <property type="protein sequence ID" value="RYB02887.1"/>
    <property type="molecule type" value="Genomic_DNA"/>
</dbReference>
<feature type="chain" id="PRO_5025735872" description="Outer membrane protein assembly factor BamD" evidence="6">
    <location>
        <begin position="30"/>
        <end position="289"/>
    </location>
</feature>
<reference evidence="8 9" key="2">
    <citation type="submission" date="2019-02" db="EMBL/GenBank/DDBJ databases">
        <title>'Lichenibacterium ramalinii' gen. nov. sp. nov., 'Lichenibacterium minor' gen. nov. sp. nov.</title>
        <authorList>
            <person name="Pankratov T."/>
        </authorList>
    </citation>
    <scope>NUCLEOTIDE SEQUENCE [LARGE SCALE GENOMIC DNA]</scope>
    <source>
        <strain evidence="8 9">RmlP001</strain>
    </source>
</reference>
<evidence type="ECO:0000259" key="7">
    <source>
        <dbReference type="Pfam" id="PF13525"/>
    </source>
</evidence>
<keyword evidence="3" id="KW-0564">Palmitate</keyword>
<keyword evidence="5" id="KW-0449">Lipoprotein</keyword>
<dbReference type="GO" id="GO:0051205">
    <property type="term" value="P:protein insertion into membrane"/>
    <property type="evidence" value="ECO:0007669"/>
    <property type="project" value="UniProtKB-UniRule"/>
</dbReference>
<dbReference type="PANTHER" id="PTHR37423:SF1">
    <property type="entry name" value="OUTER MEMBRANE PROTEIN ASSEMBLY FACTOR BAMD"/>
    <property type="match status" value="1"/>
</dbReference>
<evidence type="ECO:0000256" key="4">
    <source>
        <dbReference type="ARBA" id="ARBA00023237"/>
    </source>
</evidence>
<evidence type="ECO:0000256" key="2">
    <source>
        <dbReference type="ARBA" id="ARBA00023136"/>
    </source>
</evidence>
<dbReference type="Proteomes" id="UP000289411">
    <property type="component" value="Unassembled WGS sequence"/>
</dbReference>
<dbReference type="OrthoDB" id="9804044at2"/>
<dbReference type="CDD" id="cd15830">
    <property type="entry name" value="BamD"/>
    <property type="match status" value="1"/>
</dbReference>
<evidence type="ECO:0000256" key="3">
    <source>
        <dbReference type="ARBA" id="ARBA00023139"/>
    </source>
</evidence>
<comment type="function">
    <text evidence="6">Part of the outer membrane protein assembly complex, which is involved in assembly and insertion of beta-barrel proteins into the outer membrane.</text>
</comment>
<dbReference type="GO" id="GO:1990063">
    <property type="term" value="C:Bam protein complex"/>
    <property type="evidence" value="ECO:0007669"/>
    <property type="project" value="TreeGrafter"/>
</dbReference>
<dbReference type="GO" id="GO:0043165">
    <property type="term" value="P:Gram-negative-bacterium-type cell outer membrane assembly"/>
    <property type="evidence" value="ECO:0007669"/>
    <property type="project" value="UniProtKB-UniRule"/>
</dbReference>
<reference evidence="8 9" key="1">
    <citation type="submission" date="2018-09" db="EMBL/GenBank/DDBJ databases">
        <authorList>
            <person name="Grouzdev D.S."/>
            <person name="Krutkina M.S."/>
        </authorList>
    </citation>
    <scope>NUCLEOTIDE SEQUENCE [LARGE SCALE GENOMIC DNA]</scope>
    <source>
        <strain evidence="8 9">RmlP001</strain>
    </source>
</reference>
<name>A0A4Q2R9R4_9HYPH</name>
<dbReference type="InterPro" id="IPR011990">
    <property type="entry name" value="TPR-like_helical_dom_sf"/>
</dbReference>
<keyword evidence="1 6" id="KW-0732">Signal</keyword>
<feature type="signal peptide" evidence="6">
    <location>
        <begin position="1"/>
        <end position="29"/>
    </location>
</feature>
<dbReference type="SUPFAM" id="SSF48452">
    <property type="entry name" value="TPR-like"/>
    <property type="match status" value="1"/>
</dbReference>
<feature type="domain" description="Outer membrane lipoprotein BamD-like" evidence="7">
    <location>
        <begin position="50"/>
        <end position="244"/>
    </location>
</feature>
<dbReference type="PANTHER" id="PTHR37423">
    <property type="entry name" value="SOLUBLE LYTIC MUREIN TRANSGLYCOSYLASE-RELATED"/>
    <property type="match status" value="1"/>
</dbReference>
<keyword evidence="9" id="KW-1185">Reference proteome</keyword>
<dbReference type="Gene3D" id="1.25.40.10">
    <property type="entry name" value="Tetratricopeptide repeat domain"/>
    <property type="match status" value="1"/>
</dbReference>
<dbReference type="InterPro" id="IPR017689">
    <property type="entry name" value="BamD"/>
</dbReference>
<evidence type="ECO:0000256" key="6">
    <source>
        <dbReference type="HAMAP-Rule" id="MF_00922"/>
    </source>
</evidence>
<protein>
    <recommendedName>
        <fullName evidence="6">Outer membrane protein assembly factor BamD</fullName>
    </recommendedName>
</protein>
<evidence type="ECO:0000256" key="5">
    <source>
        <dbReference type="ARBA" id="ARBA00023288"/>
    </source>
</evidence>
<dbReference type="AlphaFoldDB" id="A0A4Q2R9R4"/>
<evidence type="ECO:0000313" key="9">
    <source>
        <dbReference type="Proteomes" id="UP000289411"/>
    </source>
</evidence>
<comment type="similarity">
    <text evidence="6">Belongs to the BamD family.</text>
</comment>
<evidence type="ECO:0000256" key="1">
    <source>
        <dbReference type="ARBA" id="ARBA00022729"/>
    </source>
</evidence>
<evidence type="ECO:0000313" key="8">
    <source>
        <dbReference type="EMBL" id="RYB02887.1"/>
    </source>
</evidence>
<keyword evidence="4 6" id="KW-0998">Cell outer membrane</keyword>
<comment type="subunit">
    <text evidence="6">Part of the Bam complex.</text>
</comment>
<dbReference type="HAMAP" id="MF_00922">
    <property type="entry name" value="OM_assembly_BamD"/>
    <property type="match status" value="1"/>
</dbReference>
<sequence precursor="true">MMVSDRFRMAVRMVPVVALLAVPLAGCSALDTINPFGAGEKYETKILAETPATDIYDQGLARLQKKDGAGAAKKFAELDKQYPFSDWSRKGLMMQTYANYQAGDYDTAITTGKHFYQLYPNAPDAPYALYLQAMSYYQQIPDVSRDQENAAKALDLFQQIVTKYPSSEYVDDSKYKIQVTRDQLAGKEMSTGRFYLNRRNYTAAINRFREVLAKYQTTRHTEEALERLTEAYLALGITGEAQTAAAVLGHNFPDSPWYKDAFAKLQADGLEPNEDPTSWISRTYHKVVG</sequence>
<accession>A0A4Q2R9R4</accession>